<comment type="catalytic activity">
    <reaction evidence="1">
        <text>[(1-&gt;4)-alpha-D-glucosyl](n) + ADP-alpha-D-glucose = [(1-&gt;4)-alpha-D-glucosyl](n+1) + ADP + H(+)</text>
        <dbReference type="Rhea" id="RHEA:18189"/>
        <dbReference type="Rhea" id="RHEA-COMP:9584"/>
        <dbReference type="Rhea" id="RHEA-COMP:9587"/>
        <dbReference type="ChEBI" id="CHEBI:15378"/>
        <dbReference type="ChEBI" id="CHEBI:15444"/>
        <dbReference type="ChEBI" id="CHEBI:57498"/>
        <dbReference type="ChEBI" id="CHEBI:456216"/>
        <dbReference type="EC" id="2.4.1.21"/>
    </reaction>
</comment>
<keyword evidence="3" id="KW-0328">Glycosyltransferase</keyword>
<evidence type="ECO:0000313" key="7">
    <source>
        <dbReference type="Proteomes" id="UP000070449"/>
    </source>
</evidence>
<dbReference type="EC" id="2.4.1.21" evidence="2"/>
<evidence type="ECO:0000256" key="3">
    <source>
        <dbReference type="ARBA" id="ARBA00022676"/>
    </source>
</evidence>
<dbReference type="STRING" id="1617427.UZ20_WS6002001057"/>
<evidence type="ECO:0000256" key="4">
    <source>
        <dbReference type="ARBA" id="ARBA00022679"/>
    </source>
</evidence>
<sequence>MNKLKVLMFGWEYAPIVSGGLGVVCRSIAQNLIKQNVKLTFVLPRLPSKISVDNMTLINANETHYQVQADKIIEIETQIISLYE</sequence>
<dbReference type="AlphaFoldDB" id="A0A136KEV4"/>
<proteinExistence type="predicted"/>
<dbReference type="SUPFAM" id="SSF53756">
    <property type="entry name" value="UDP-Glycosyltransferase/glycogen phosphorylase"/>
    <property type="match status" value="1"/>
</dbReference>
<protein>
    <recommendedName>
        <fullName evidence="2">starch synthase</fullName>
        <ecNumber evidence="2">2.4.1.21</ecNumber>
    </recommendedName>
</protein>
<evidence type="ECO:0000313" key="6">
    <source>
        <dbReference type="EMBL" id="KXK07934.1"/>
    </source>
</evidence>
<reference evidence="6 7" key="1">
    <citation type="submission" date="2015-02" db="EMBL/GenBank/DDBJ databases">
        <title>Improved understanding of the partial-nitritation anammox process through 23 genomes representing the majority of the microbial community.</title>
        <authorList>
            <person name="Speth D.R."/>
            <person name="In T Zandt M."/>
            <person name="Guerrero Cruz S."/>
            <person name="Jetten M.S."/>
            <person name="Dutilh B.E."/>
        </authorList>
    </citation>
    <scope>NUCLEOTIDE SEQUENCE [LARGE SCALE GENOMIC DNA]</scope>
    <source>
        <strain evidence="6">OLB21</strain>
    </source>
</reference>
<gene>
    <name evidence="6" type="ORF">UZ20_WS6002001057</name>
</gene>
<dbReference type="Pfam" id="PF08323">
    <property type="entry name" value="Glyco_transf_5"/>
    <property type="match status" value="1"/>
</dbReference>
<name>A0A136KEV4_9BACT</name>
<dbReference type="InterPro" id="IPR013534">
    <property type="entry name" value="Starch_synth_cat_dom"/>
</dbReference>
<dbReference type="GO" id="GO:0009011">
    <property type="term" value="F:alpha-1,4-glucan glucosyltransferase (ADP-glucose donor) activity"/>
    <property type="evidence" value="ECO:0007669"/>
    <property type="project" value="UniProtKB-EC"/>
</dbReference>
<comment type="caution">
    <text evidence="6">The sequence shown here is derived from an EMBL/GenBank/DDBJ whole genome shotgun (WGS) entry which is preliminary data.</text>
</comment>
<dbReference type="EMBL" id="JYPD01000028">
    <property type="protein sequence ID" value="KXK07934.1"/>
    <property type="molecule type" value="Genomic_DNA"/>
</dbReference>
<organism evidence="6 7">
    <name type="scientific">candidate division WS6 bacterium OLB21</name>
    <dbReference type="NCBI Taxonomy" id="1617427"/>
    <lineage>
        <taxon>Bacteria</taxon>
        <taxon>Candidatus Dojkabacteria</taxon>
    </lineage>
</organism>
<feature type="domain" description="Starch synthase catalytic" evidence="5">
    <location>
        <begin position="5"/>
        <end position="61"/>
    </location>
</feature>
<dbReference type="Proteomes" id="UP000070449">
    <property type="component" value="Unassembled WGS sequence"/>
</dbReference>
<evidence type="ECO:0000259" key="5">
    <source>
        <dbReference type="Pfam" id="PF08323"/>
    </source>
</evidence>
<accession>A0A136KEV4</accession>
<dbReference type="Gene3D" id="3.40.50.2000">
    <property type="entry name" value="Glycogen Phosphorylase B"/>
    <property type="match status" value="1"/>
</dbReference>
<evidence type="ECO:0000256" key="2">
    <source>
        <dbReference type="ARBA" id="ARBA00012588"/>
    </source>
</evidence>
<keyword evidence="4" id="KW-0808">Transferase</keyword>
<evidence type="ECO:0000256" key="1">
    <source>
        <dbReference type="ARBA" id="ARBA00001478"/>
    </source>
</evidence>